<evidence type="ECO:0000256" key="1">
    <source>
        <dbReference type="SAM" id="MobiDB-lite"/>
    </source>
</evidence>
<evidence type="ECO:0008006" key="5">
    <source>
        <dbReference type="Google" id="ProtNLM"/>
    </source>
</evidence>
<comment type="caution">
    <text evidence="3">The sequence shown here is derived from an EMBL/GenBank/DDBJ whole genome shotgun (WGS) entry which is preliminary data.</text>
</comment>
<organism evidence="3 4">
    <name type="scientific">Candidatus Seongchinamella marina</name>
    <dbReference type="NCBI Taxonomy" id="2518990"/>
    <lineage>
        <taxon>Bacteria</taxon>
        <taxon>Pseudomonadati</taxon>
        <taxon>Pseudomonadota</taxon>
        <taxon>Gammaproteobacteria</taxon>
        <taxon>Cellvibrionales</taxon>
        <taxon>Halieaceae</taxon>
        <taxon>Seongchinamella</taxon>
    </lineage>
</organism>
<evidence type="ECO:0000313" key="4">
    <source>
        <dbReference type="Proteomes" id="UP001143307"/>
    </source>
</evidence>
<name>A0ABT3SVU2_9GAMM</name>
<proteinExistence type="predicted"/>
<keyword evidence="2" id="KW-0472">Membrane</keyword>
<feature type="compositionally biased region" description="Low complexity" evidence="1">
    <location>
        <begin position="508"/>
        <end position="519"/>
    </location>
</feature>
<feature type="region of interest" description="Disordered" evidence="1">
    <location>
        <begin position="502"/>
        <end position="524"/>
    </location>
</feature>
<gene>
    <name evidence="3" type="ORF">EYC87_11020</name>
</gene>
<dbReference type="EMBL" id="SHNP01000003">
    <property type="protein sequence ID" value="MCX2974112.1"/>
    <property type="molecule type" value="Genomic_DNA"/>
</dbReference>
<keyword evidence="4" id="KW-1185">Reference proteome</keyword>
<dbReference type="RefSeq" id="WP_279252916.1">
    <property type="nucleotide sequence ID" value="NZ_SHNP01000003.1"/>
</dbReference>
<sequence>MANALERLHCDDSAQVSFLAVAAAVCFVALLAMVMNSNDIVRERMRVQEVADVTALSAATWQARGLNMISMINVLNSKILSMTVLVNSLNKTLPIVVTVAEVQETAFQACSAVPFVGPFCAVMATIVTVQKNVMKVMKSVIEKIATITSCKKAAWTIMEGLQSAAEGVRQTFPSIATVSAVAIASENGASFGVALNGGLITGSPTTALQLPVTSDGYETSDFCSAMSDGGPGYVMEGYDNNQGPVRLGKKIWDIVFIPFFNLLPHPIFYGFYSFYMAQLGCTPDAQSEDNKSKTQFYDLPTCRKYNASATWRLFFSRTDWVTAGDWDADDFVAWTSLNDNSSSGGLSQEEQDKFGDLGQYGEDVPAAEPQPVLSRGPGYQALVTESPLLKVNAACTEGNSGSGYPLLNETGTSQICGSSFGQCRWLNGHPKFTRYSGTHSRNPSGLDAERTGIYFLSETRESGIFIENDEEITRYRYTIYVWALSSSGEKVLEGDELEEYVQDQTNGSASTEASNSNDSADSKSCRNRIQPLLIDKGDNPENRMRYIAMVYTDIHPPFWSNLFNEPPARVTAYAQAQVYNKLSEDMFTQDWRARLEHSNLLESALSSDQGLSLPGSEAGIAEGILGSVNNH</sequence>
<protein>
    <recommendedName>
        <fullName evidence="5">Flp pilus-assembly TadG-like N-terminal domain-containing protein</fullName>
    </recommendedName>
</protein>
<feature type="transmembrane region" description="Helical" evidence="2">
    <location>
        <begin position="16"/>
        <end position="36"/>
    </location>
</feature>
<reference evidence="3" key="1">
    <citation type="submission" date="2019-02" db="EMBL/GenBank/DDBJ databases">
        <authorList>
            <person name="Li S.-H."/>
        </authorList>
    </citation>
    <scope>NUCLEOTIDE SEQUENCE</scope>
    <source>
        <strain evidence="3">IMCC8485</strain>
    </source>
</reference>
<dbReference type="Proteomes" id="UP001143307">
    <property type="component" value="Unassembled WGS sequence"/>
</dbReference>
<evidence type="ECO:0000256" key="2">
    <source>
        <dbReference type="SAM" id="Phobius"/>
    </source>
</evidence>
<evidence type="ECO:0000313" key="3">
    <source>
        <dbReference type="EMBL" id="MCX2974112.1"/>
    </source>
</evidence>
<keyword evidence="2" id="KW-1133">Transmembrane helix</keyword>
<keyword evidence="2" id="KW-0812">Transmembrane</keyword>
<accession>A0ABT3SVU2</accession>